<proteinExistence type="predicted"/>
<evidence type="ECO:0000259" key="1">
    <source>
        <dbReference type="Pfam" id="PF20287"/>
    </source>
</evidence>
<dbReference type="InterPro" id="IPR046907">
    <property type="entry name" value="SH3DP"/>
</dbReference>
<comment type="caution">
    <text evidence="2">The sequence shown here is derived from an EMBL/GenBank/DDBJ whole genome shotgun (WGS) entry which is preliminary data.</text>
</comment>
<feature type="domain" description="SH3 fold" evidence="1">
    <location>
        <begin position="8"/>
        <end position="131"/>
    </location>
</feature>
<dbReference type="EMBL" id="AAGUDP010000046">
    <property type="protein sequence ID" value="EBS0566314.1"/>
    <property type="molecule type" value="Genomic_DNA"/>
</dbReference>
<protein>
    <recommendedName>
        <fullName evidence="1">SH3 fold domain-containing protein</fullName>
    </recommendedName>
</protein>
<evidence type="ECO:0000313" key="2">
    <source>
        <dbReference type="EMBL" id="EBS0566314.1"/>
    </source>
</evidence>
<sequence length="138" mass="15211">MDILDRFNLKETVTFQLYTGASAVIPDSFTRCAVTSKVDYDDVRNFGFDPDVLHQLVFPTLPANTCPSDPSKYNWLIVKTLTGSRACIGEDWINPETIEATTNTGLTIYCSASPRNSINLARQILTANGFTVASIEPD</sequence>
<dbReference type="AlphaFoldDB" id="A0A5U8XTY5"/>
<accession>A0A5U8XTY5</accession>
<name>A0A5U8XTY5_SALMU</name>
<gene>
    <name evidence="2" type="ORF">DTU56_24920</name>
</gene>
<organism evidence="2">
    <name type="scientific">Salmonella muenchen</name>
    <dbReference type="NCBI Taxonomy" id="596"/>
    <lineage>
        <taxon>Bacteria</taxon>
        <taxon>Pseudomonadati</taxon>
        <taxon>Pseudomonadota</taxon>
        <taxon>Gammaproteobacteria</taxon>
        <taxon>Enterobacterales</taxon>
        <taxon>Enterobacteriaceae</taxon>
        <taxon>Salmonella</taxon>
    </lineage>
</organism>
<reference evidence="2" key="1">
    <citation type="submission" date="2018-07" db="EMBL/GenBank/DDBJ databases">
        <authorList>
            <person name="Ashton P.M."/>
            <person name="Dallman T."/>
            <person name="Nair S."/>
            <person name="De Pinna E."/>
            <person name="Peters T."/>
            <person name="Grant K."/>
        </authorList>
    </citation>
    <scope>NUCLEOTIDE SEQUENCE</scope>
    <source>
        <strain evidence="2">142535</strain>
    </source>
</reference>
<dbReference type="Pfam" id="PF20287">
    <property type="entry name" value="SH3DP"/>
    <property type="match status" value="1"/>
</dbReference>